<evidence type="ECO:0000313" key="3">
    <source>
        <dbReference type="EMBL" id="ABC21909.1"/>
    </source>
</evidence>
<keyword evidence="4" id="KW-1185">Reference proteome</keyword>
<sequence>MAKKSAAPAKGKPAAPAPAKGEGMGWGMRIGLLLVAIPAVVFMGPTVLLVCIALLPTGVAFISDRSISKTGWLCVGGLNLAGAVPFIATLWEKGNTVEAALRLLTDVLTILIIYGSAGVGWLLYISIPQLLGAFMAMTAGHRVATMKAQQDSLIEEWGTEVKQGAEEAVAEFMRRGRVTDFAEPRKSAAQPPRRG</sequence>
<feature type="region of interest" description="Disordered" evidence="1">
    <location>
        <begin position="1"/>
        <end position="20"/>
    </location>
</feature>
<keyword evidence="2" id="KW-0472">Membrane</keyword>
<accession>Q2RVD6</accession>
<feature type="transmembrane region" description="Helical" evidence="2">
    <location>
        <begin position="103"/>
        <end position="127"/>
    </location>
</feature>
<evidence type="ECO:0000256" key="1">
    <source>
        <dbReference type="SAM" id="MobiDB-lite"/>
    </source>
</evidence>
<keyword evidence="2" id="KW-0812">Transmembrane</keyword>
<dbReference type="AlphaFoldDB" id="Q2RVD6"/>
<keyword evidence="2" id="KW-1133">Transmembrane helix</keyword>
<dbReference type="EMBL" id="CP000230">
    <property type="protein sequence ID" value="ABC21909.1"/>
    <property type="molecule type" value="Genomic_DNA"/>
</dbReference>
<dbReference type="HOGENOM" id="CLU_120478_0_0_5"/>
<dbReference type="PATRIC" id="fig|269796.9.peg.1166"/>
<protein>
    <submittedName>
        <fullName evidence="3">Uncharacterized protein</fullName>
    </submittedName>
</protein>
<reference evidence="3 4" key="1">
    <citation type="journal article" date="2011" name="Stand. Genomic Sci.">
        <title>Complete genome sequence of Rhodospirillum rubrum type strain (S1).</title>
        <authorList>
            <person name="Munk A.C."/>
            <person name="Copeland A."/>
            <person name="Lucas S."/>
            <person name="Lapidus A."/>
            <person name="Del Rio T.G."/>
            <person name="Barry K."/>
            <person name="Detter J.C."/>
            <person name="Hammon N."/>
            <person name="Israni S."/>
            <person name="Pitluck S."/>
            <person name="Brettin T."/>
            <person name="Bruce D."/>
            <person name="Han C."/>
            <person name="Tapia R."/>
            <person name="Gilna P."/>
            <person name="Schmutz J."/>
            <person name="Larimer F."/>
            <person name="Land M."/>
            <person name="Kyrpides N.C."/>
            <person name="Mavromatis K."/>
            <person name="Richardson P."/>
            <person name="Rohde M."/>
            <person name="Goker M."/>
            <person name="Klenk H.P."/>
            <person name="Zhang Y."/>
            <person name="Roberts G.P."/>
            <person name="Reslewic S."/>
            <person name="Schwartz D.C."/>
        </authorList>
    </citation>
    <scope>NUCLEOTIDE SEQUENCE [LARGE SCALE GENOMIC DNA]</scope>
    <source>
        <strain evidence="4">ATCC 11170 / ATH 1.1.1 / DSM 467 / LMG 4362 / NCIMB 8255 / S1</strain>
    </source>
</reference>
<evidence type="ECO:0000313" key="4">
    <source>
        <dbReference type="Proteomes" id="UP000001929"/>
    </source>
</evidence>
<evidence type="ECO:0000256" key="2">
    <source>
        <dbReference type="SAM" id="Phobius"/>
    </source>
</evidence>
<dbReference type="EnsemblBacteria" id="ABC21909">
    <property type="protein sequence ID" value="ABC21909"/>
    <property type="gene ID" value="Rru_A1108"/>
</dbReference>
<dbReference type="RefSeq" id="WP_011388863.1">
    <property type="nucleotide sequence ID" value="NC_007643.1"/>
</dbReference>
<name>Q2RVD6_RHORT</name>
<dbReference type="eggNOG" id="ENOG5033461">
    <property type="taxonomic scope" value="Bacteria"/>
</dbReference>
<dbReference type="Proteomes" id="UP000001929">
    <property type="component" value="Chromosome"/>
</dbReference>
<proteinExistence type="predicted"/>
<dbReference type="KEGG" id="rru:Rru_A1108"/>
<organism evidence="3 4">
    <name type="scientific">Rhodospirillum rubrum (strain ATCC 11170 / ATH 1.1.1 / DSM 467 / LMG 4362 / NCIMB 8255 / S1)</name>
    <dbReference type="NCBI Taxonomy" id="269796"/>
    <lineage>
        <taxon>Bacteria</taxon>
        <taxon>Pseudomonadati</taxon>
        <taxon>Pseudomonadota</taxon>
        <taxon>Alphaproteobacteria</taxon>
        <taxon>Rhodospirillales</taxon>
        <taxon>Rhodospirillaceae</taxon>
        <taxon>Rhodospirillum</taxon>
    </lineage>
</organism>
<gene>
    <name evidence="3" type="ordered locus">Rru_A1108</name>
</gene>
<feature type="transmembrane region" description="Helical" evidence="2">
    <location>
        <begin position="30"/>
        <end position="55"/>
    </location>
</feature>
<dbReference type="STRING" id="269796.Rru_A1108"/>
<feature type="transmembrane region" description="Helical" evidence="2">
    <location>
        <begin position="70"/>
        <end position="91"/>
    </location>
</feature>